<feature type="coiled-coil region" evidence="2">
    <location>
        <begin position="153"/>
        <end position="188"/>
    </location>
</feature>
<comment type="caution">
    <text evidence="5">The sequence shown here is derived from an EMBL/GenBank/DDBJ whole genome shotgun (WGS) entry which is preliminary data.</text>
</comment>
<feature type="region of interest" description="Disordered" evidence="3">
    <location>
        <begin position="868"/>
        <end position="895"/>
    </location>
</feature>
<keyword evidence="2" id="KW-0175">Coiled coil</keyword>
<dbReference type="GO" id="GO:0003676">
    <property type="term" value="F:nucleic acid binding"/>
    <property type="evidence" value="ECO:0007669"/>
    <property type="project" value="InterPro"/>
</dbReference>
<evidence type="ECO:0000256" key="2">
    <source>
        <dbReference type="SAM" id="Coils"/>
    </source>
</evidence>
<reference evidence="5 6" key="1">
    <citation type="submission" date="2014-02" db="EMBL/GenBank/DDBJ databases">
        <title>Single nucleus genome sequencing reveals high similarity among nuclei of an endomycorrhizal fungus.</title>
        <authorList>
            <person name="Lin K."/>
            <person name="Geurts R."/>
            <person name="Zhang Z."/>
            <person name="Limpens E."/>
            <person name="Saunders D.G."/>
            <person name="Mu D."/>
            <person name="Pang E."/>
            <person name="Cao H."/>
            <person name="Cha H."/>
            <person name="Lin T."/>
            <person name="Zhou Q."/>
            <person name="Shang Y."/>
            <person name="Li Y."/>
            <person name="Ivanov S."/>
            <person name="Sharma T."/>
            <person name="Velzen R.V."/>
            <person name="Ruijter N.D."/>
            <person name="Aanen D.K."/>
            <person name="Win J."/>
            <person name="Kamoun S."/>
            <person name="Bisseling T."/>
            <person name="Huang S."/>
        </authorList>
    </citation>
    <scope>NUCLEOTIDE SEQUENCE [LARGE SCALE GENOMIC DNA]</scope>
    <source>
        <strain evidence="6">DAOM197198w</strain>
    </source>
</reference>
<sequence>MTFKDSEDIYTRNPIRLRIDDGVIEWVVTDLKETMERTQKFKLIEIEQEEDNEIYDSEEEIEIIVEDKTWKLSEIRTGLRQLIVNPKEKLVREIMKFGIKEKIETGILLTSDFIRYYIFQEGRFDKSEDIKEWMDLSTKICNRCNKQKLDYMISEENGRCEECNQEIREEEQDELIELKNNLEKLGYTIDVSEIQRIKNFGVNNRIMVTEEFIERYMRIIELGDKELRREIHKWLNENTTWCERCEIRWMNYMFRLGKTVCKDCEEEDIDEIDDRVKRLQKIFEDIGTIITEEELLRLTSMGYTDGELLDKEFIEIFQENKNESEKELKKKLNKLLKEQAGIIESEESGEKSDNEESEEDNTDDSEKTGEILSPDEIWDENIENFNEDEFEDEIENDINRGGSDLSQNSDTNSSLNIKNSDNESELSDYNLQDLFQENMATENQVKRLIENALGYPANTLNAAVGVGASLIDRIENAGNEAGGTISIPLFHGKEDEDVNDWVRQFEVAFTAVGKAAGANGVRQAAYAAAHLRGAAAQWYIEMKELNAGHLVNWADVDNDNDLKHRIKKRFTREDVRRKKMLELRKTRQEVNESVEEYTRRFRQILRIATRGHALADEYQVDFYIEGLEPTIGYQVRRQNPANLNGAIDIAVREEGAKDEFIRKAIGTPISARIDIGKDDNRQNMFAKPLSDNYEDELVKAFEEKARISKLEGLVSNIERRLNNDNRNRYQSDRGRRLNNDNRNSYQPSQNRVPTCFRCNRVGHYKNNCPEGRNARVNMINGYYDQEEYDYDEYGYEEPQYNEVYYTQGYYDDYEDRELNYYNELYAKDNAVKPRRQTRRTNPIVGYKNNNEERNLQEELREAGNRMDDREIPSGILTPRYTPERTEQNWDNPIGPENYNYGHRPMTRDGKFYKPMFTKEGKVFYPGM</sequence>
<evidence type="ECO:0000259" key="4">
    <source>
        <dbReference type="PROSITE" id="PS50158"/>
    </source>
</evidence>
<dbReference type="Proteomes" id="UP000022910">
    <property type="component" value="Unassembled WGS sequence"/>
</dbReference>
<evidence type="ECO:0000313" key="6">
    <source>
        <dbReference type="Proteomes" id="UP000022910"/>
    </source>
</evidence>
<keyword evidence="1" id="KW-0863">Zinc-finger</keyword>
<proteinExistence type="predicted"/>
<dbReference type="InterPro" id="IPR036875">
    <property type="entry name" value="Znf_CCHC_sf"/>
</dbReference>
<keyword evidence="1" id="KW-0862">Zinc</keyword>
<dbReference type="SMART" id="SM00343">
    <property type="entry name" value="ZnF_C2HC"/>
    <property type="match status" value="1"/>
</dbReference>
<dbReference type="AlphaFoldDB" id="A0A015KD82"/>
<feature type="compositionally biased region" description="Basic and acidic residues" evidence="3">
    <location>
        <begin position="724"/>
        <end position="739"/>
    </location>
</feature>
<name>A0A015KD82_RHIIW</name>
<evidence type="ECO:0000256" key="3">
    <source>
        <dbReference type="SAM" id="MobiDB-lite"/>
    </source>
</evidence>
<dbReference type="EMBL" id="JEMT01022059">
    <property type="protein sequence ID" value="EXX65439.1"/>
    <property type="molecule type" value="Genomic_DNA"/>
</dbReference>
<dbReference type="Gene3D" id="4.10.60.10">
    <property type="entry name" value="Zinc finger, CCHC-type"/>
    <property type="match status" value="1"/>
</dbReference>
<dbReference type="HOGENOM" id="CLU_009853_1_0_1"/>
<dbReference type="InterPro" id="IPR001878">
    <property type="entry name" value="Znf_CCHC"/>
</dbReference>
<feature type="region of interest" description="Disordered" evidence="3">
    <location>
        <begin position="341"/>
        <end position="377"/>
    </location>
</feature>
<feature type="region of interest" description="Disordered" evidence="3">
    <location>
        <begin position="397"/>
        <end position="423"/>
    </location>
</feature>
<organism evidence="5 6">
    <name type="scientific">Rhizophagus irregularis (strain DAOM 197198w)</name>
    <name type="common">Glomus intraradices</name>
    <dbReference type="NCBI Taxonomy" id="1432141"/>
    <lineage>
        <taxon>Eukaryota</taxon>
        <taxon>Fungi</taxon>
        <taxon>Fungi incertae sedis</taxon>
        <taxon>Mucoromycota</taxon>
        <taxon>Glomeromycotina</taxon>
        <taxon>Glomeromycetes</taxon>
        <taxon>Glomerales</taxon>
        <taxon>Glomeraceae</taxon>
        <taxon>Rhizophagus</taxon>
    </lineage>
</organism>
<keyword evidence="6" id="KW-1185">Reference proteome</keyword>
<evidence type="ECO:0000313" key="5">
    <source>
        <dbReference type="EMBL" id="EXX65439.1"/>
    </source>
</evidence>
<dbReference type="PANTHER" id="PTHR33223">
    <property type="entry name" value="CCHC-TYPE DOMAIN-CONTAINING PROTEIN"/>
    <property type="match status" value="1"/>
</dbReference>
<feature type="compositionally biased region" description="Polar residues" evidence="3">
    <location>
        <begin position="404"/>
        <end position="419"/>
    </location>
</feature>
<dbReference type="PROSITE" id="PS50158">
    <property type="entry name" value="ZF_CCHC"/>
    <property type="match status" value="1"/>
</dbReference>
<gene>
    <name evidence="5" type="ORF">RirG_133280</name>
</gene>
<keyword evidence="1" id="KW-0479">Metal-binding</keyword>
<feature type="region of interest" description="Disordered" evidence="3">
    <location>
        <begin position="724"/>
        <end position="750"/>
    </location>
</feature>
<dbReference type="Pfam" id="PF03732">
    <property type="entry name" value="Retrotrans_gag"/>
    <property type="match status" value="1"/>
</dbReference>
<accession>A0A015KD82</accession>
<dbReference type="InterPro" id="IPR005162">
    <property type="entry name" value="Retrotrans_gag_dom"/>
</dbReference>
<dbReference type="SUPFAM" id="SSF57756">
    <property type="entry name" value="Retrovirus zinc finger-like domains"/>
    <property type="match status" value="1"/>
</dbReference>
<evidence type="ECO:0000256" key="1">
    <source>
        <dbReference type="PROSITE-ProRule" id="PRU00047"/>
    </source>
</evidence>
<feature type="domain" description="CCHC-type" evidence="4">
    <location>
        <begin position="755"/>
        <end position="770"/>
    </location>
</feature>
<dbReference type="GO" id="GO:0008270">
    <property type="term" value="F:zinc ion binding"/>
    <property type="evidence" value="ECO:0007669"/>
    <property type="project" value="UniProtKB-KW"/>
</dbReference>
<protein>
    <recommendedName>
        <fullName evidence="4">CCHC-type domain-containing protein</fullName>
    </recommendedName>
</protein>
<dbReference type="PANTHER" id="PTHR33223:SF6">
    <property type="entry name" value="CCHC-TYPE DOMAIN-CONTAINING PROTEIN"/>
    <property type="match status" value="1"/>
</dbReference>